<evidence type="ECO:0000313" key="2">
    <source>
        <dbReference type="EMBL" id="CAD2136404.1"/>
    </source>
</evidence>
<comment type="caution">
    <text evidence="2">The sequence shown here is derived from an EMBL/GenBank/DDBJ whole genome shotgun (WGS) entry which is preliminary data.</text>
</comment>
<reference evidence="2 3" key="1">
    <citation type="submission" date="2020-08" db="EMBL/GenBank/DDBJ databases">
        <authorList>
            <person name="Koutsovoulos G."/>
            <person name="Danchin GJ E."/>
        </authorList>
    </citation>
    <scope>NUCLEOTIDE SEQUENCE [LARGE SCALE GENOMIC DNA]</scope>
</reference>
<accession>A0A6V7TVZ2</accession>
<keyword evidence="1" id="KW-0472">Membrane</keyword>
<gene>
    <name evidence="2" type="ORF">MENT_LOCUS5044</name>
</gene>
<keyword evidence="1" id="KW-0812">Transmembrane</keyword>
<evidence type="ECO:0000313" key="3">
    <source>
        <dbReference type="Proteomes" id="UP000580250"/>
    </source>
</evidence>
<dbReference type="AlphaFoldDB" id="A0A6V7TVZ2"/>
<evidence type="ECO:0000256" key="1">
    <source>
        <dbReference type="SAM" id="Phobius"/>
    </source>
</evidence>
<sequence length="56" mass="6796">MYIYFCPTIVNVHTIETGFIERKSKVTFTVLALNYSNFKYLIFFFSHLFFLLQFNK</sequence>
<name>A0A6V7TVZ2_MELEN</name>
<keyword evidence="1" id="KW-1133">Transmembrane helix</keyword>
<dbReference type="Proteomes" id="UP000580250">
    <property type="component" value="Unassembled WGS sequence"/>
</dbReference>
<protein>
    <submittedName>
        <fullName evidence="2">Uncharacterized protein</fullName>
    </submittedName>
</protein>
<feature type="transmembrane region" description="Helical" evidence="1">
    <location>
        <begin position="38"/>
        <end position="54"/>
    </location>
</feature>
<organism evidence="2 3">
    <name type="scientific">Meloidogyne enterolobii</name>
    <name type="common">Root-knot nematode worm</name>
    <name type="synonym">Meloidogyne mayaguensis</name>
    <dbReference type="NCBI Taxonomy" id="390850"/>
    <lineage>
        <taxon>Eukaryota</taxon>
        <taxon>Metazoa</taxon>
        <taxon>Ecdysozoa</taxon>
        <taxon>Nematoda</taxon>
        <taxon>Chromadorea</taxon>
        <taxon>Rhabditida</taxon>
        <taxon>Tylenchina</taxon>
        <taxon>Tylenchomorpha</taxon>
        <taxon>Tylenchoidea</taxon>
        <taxon>Meloidogynidae</taxon>
        <taxon>Meloidogyninae</taxon>
        <taxon>Meloidogyne</taxon>
    </lineage>
</organism>
<dbReference type="EMBL" id="CAJEWN010000018">
    <property type="protein sequence ID" value="CAD2136404.1"/>
    <property type="molecule type" value="Genomic_DNA"/>
</dbReference>
<proteinExistence type="predicted"/>